<reference evidence="2" key="1">
    <citation type="submission" date="2019-12" db="EMBL/GenBank/DDBJ databases">
        <title>Comparative genomics gives insights into the taxonomy of the Azoarcus-Aromatoleum group and reveals separate origins of nif in the plant-associated Azoarcus and non-plant-associated Aromatoleum sub-groups.</title>
        <authorList>
            <person name="Lafos M."/>
            <person name="Maluk M."/>
            <person name="Batista M."/>
            <person name="Junghare M."/>
            <person name="Carmona M."/>
            <person name="Faoro H."/>
            <person name="Cruz L.M."/>
            <person name="Battistoni F."/>
            <person name="De Souza E."/>
            <person name="Pedrosa F."/>
            <person name="Chen W.-M."/>
            <person name="Poole P.S."/>
            <person name="Dixon R.A."/>
            <person name="James E.K."/>
        </authorList>
    </citation>
    <scope>NUCLEOTIDE SEQUENCE</scope>
    <source>
        <strain evidence="2">U120</strain>
    </source>
</reference>
<comment type="caution">
    <text evidence="2">The sequence shown here is derived from an EMBL/GenBank/DDBJ whole genome shotgun (WGS) entry which is preliminary data.</text>
</comment>
<proteinExistence type="predicted"/>
<dbReference type="Gene3D" id="1.10.30.50">
    <property type="match status" value="1"/>
</dbReference>
<dbReference type="CDD" id="cd00085">
    <property type="entry name" value="HNHc"/>
    <property type="match status" value="1"/>
</dbReference>
<name>A0ABX1N807_9RHOO</name>
<sequence length="229" mass="26304">MLRTVANIVRAMPLRHLQMLGGTLEPFLYDYPCPRGLVRLKPGVAFNLRRYHVLIQQLARAGWVEHVRGNRLNAPMLGWRDDLETFMFGAPRAPLAEVARVLGPLQSHRCFYCRERITSQAEVDHFIPWSRYPRDTAHNFVLAHHGCNNDKRQMLAAGRHLEAWMERFGRYGNEIGQALSDKGFVVDPQCSIRVARWAYEEAFRMGASAWKEKGMTELLRPSSLAVFAD</sequence>
<organism evidence="2 3">
    <name type="scientific">Aromatoleum buckelii</name>
    <dbReference type="NCBI Taxonomy" id="200254"/>
    <lineage>
        <taxon>Bacteria</taxon>
        <taxon>Pseudomonadati</taxon>
        <taxon>Pseudomonadota</taxon>
        <taxon>Betaproteobacteria</taxon>
        <taxon>Rhodocyclales</taxon>
        <taxon>Rhodocyclaceae</taxon>
        <taxon>Aromatoleum</taxon>
    </lineage>
</organism>
<keyword evidence="2" id="KW-0378">Hydrolase</keyword>
<evidence type="ECO:0000259" key="1">
    <source>
        <dbReference type="SMART" id="SM00507"/>
    </source>
</evidence>
<dbReference type="Pfam" id="PF13395">
    <property type="entry name" value="HNH_4"/>
    <property type="match status" value="1"/>
</dbReference>
<dbReference type="Proteomes" id="UP000601990">
    <property type="component" value="Unassembled WGS sequence"/>
</dbReference>
<dbReference type="InterPro" id="IPR003615">
    <property type="entry name" value="HNH_nuc"/>
</dbReference>
<accession>A0ABX1N807</accession>
<dbReference type="GO" id="GO:0004519">
    <property type="term" value="F:endonuclease activity"/>
    <property type="evidence" value="ECO:0007669"/>
    <property type="project" value="UniProtKB-KW"/>
</dbReference>
<feature type="domain" description="HNH nuclease" evidence="1">
    <location>
        <begin position="98"/>
        <end position="149"/>
    </location>
</feature>
<keyword evidence="2" id="KW-0540">Nuclease</keyword>
<keyword evidence="3" id="KW-1185">Reference proteome</keyword>
<dbReference type="EMBL" id="WTVH01000080">
    <property type="protein sequence ID" value="NMF95430.1"/>
    <property type="molecule type" value="Genomic_DNA"/>
</dbReference>
<evidence type="ECO:0000313" key="2">
    <source>
        <dbReference type="EMBL" id="NMF95430.1"/>
    </source>
</evidence>
<evidence type="ECO:0000313" key="3">
    <source>
        <dbReference type="Proteomes" id="UP000601990"/>
    </source>
</evidence>
<keyword evidence="2" id="KW-0255">Endonuclease</keyword>
<gene>
    <name evidence="2" type="ORF">GO608_19260</name>
</gene>
<protein>
    <submittedName>
        <fullName evidence="2">HNH endonuclease</fullName>
    </submittedName>
</protein>
<dbReference type="SMART" id="SM00507">
    <property type="entry name" value="HNHc"/>
    <property type="match status" value="1"/>
</dbReference>